<sequence>MKKQKIIVGLASIALLAGCGVATYKKSVQIDLGSGMIREEHKSFWITIHRSPPRQTTISQALGRSIQSGRWLTVAEEGFSFPRKRIDFCYPRMLFWVGAVDRSFNNHKISATTAKMTLEELEKTTDPCVLKRHLESFWNVLGDDFDDSWADSVIESEILRIWQKTTIEQADSSNGG</sequence>
<dbReference type="RefSeq" id="WP_200271595.1">
    <property type="nucleotide sequence ID" value="NZ_JAENIJ010000021.1"/>
</dbReference>
<dbReference type="EMBL" id="JAENIJ010000021">
    <property type="protein sequence ID" value="MBK1883441.1"/>
    <property type="molecule type" value="Genomic_DNA"/>
</dbReference>
<dbReference type="Proteomes" id="UP000603141">
    <property type="component" value="Unassembled WGS sequence"/>
</dbReference>
<comment type="caution">
    <text evidence="1">The sequence shown here is derived from an EMBL/GenBank/DDBJ whole genome shotgun (WGS) entry which is preliminary data.</text>
</comment>
<organism evidence="1 2">
    <name type="scientific">Luteolibacter pohnpeiensis</name>
    <dbReference type="NCBI Taxonomy" id="454153"/>
    <lineage>
        <taxon>Bacteria</taxon>
        <taxon>Pseudomonadati</taxon>
        <taxon>Verrucomicrobiota</taxon>
        <taxon>Verrucomicrobiia</taxon>
        <taxon>Verrucomicrobiales</taxon>
        <taxon>Verrucomicrobiaceae</taxon>
        <taxon>Luteolibacter</taxon>
    </lineage>
</organism>
<accession>A0A934S9N7</accession>
<evidence type="ECO:0000313" key="2">
    <source>
        <dbReference type="Proteomes" id="UP000603141"/>
    </source>
</evidence>
<proteinExistence type="predicted"/>
<keyword evidence="2" id="KW-1185">Reference proteome</keyword>
<name>A0A934S9N7_9BACT</name>
<protein>
    <recommendedName>
        <fullName evidence="3">Lipoprotein</fullName>
    </recommendedName>
</protein>
<reference evidence="1" key="1">
    <citation type="submission" date="2021-01" db="EMBL/GenBank/DDBJ databases">
        <title>Modified the classification status of verrucomicrobia.</title>
        <authorList>
            <person name="Feng X."/>
        </authorList>
    </citation>
    <scope>NUCLEOTIDE SEQUENCE</scope>
    <source>
        <strain evidence="1">KCTC 22041</strain>
    </source>
</reference>
<dbReference type="PROSITE" id="PS51257">
    <property type="entry name" value="PROKAR_LIPOPROTEIN"/>
    <property type="match status" value="1"/>
</dbReference>
<evidence type="ECO:0008006" key="3">
    <source>
        <dbReference type="Google" id="ProtNLM"/>
    </source>
</evidence>
<gene>
    <name evidence="1" type="ORF">JIN85_13525</name>
</gene>
<dbReference type="AlphaFoldDB" id="A0A934S9N7"/>
<evidence type="ECO:0000313" key="1">
    <source>
        <dbReference type="EMBL" id="MBK1883441.1"/>
    </source>
</evidence>